<sequence>MGSVALWQVGRIVRYINYRVSSSVLCERCHQPSLYLTRRQCSSTADHIPQRQELSMRGLLDMGFTDTQAEHIYDAVGKSKREDITKHTLSTLSTLIILGLNPSSVLKLLEKCPELYTVKETQLQQRIANLRKKGLLEGSLQRVVAHHPQILTMKMKKINNVVLFLKEQCLFTTPQVTDILRDSPAIVQEDLAHIQYKFQYVYFRMGVKQAEMVKSRLFRFTLDEVRNRHCFLERRGLYETPDKKGQTTIINPKLSSILHVDQDMYVTQVAKATPEEYAIFQKLMAREYQEEYLADLDCISGGDDDDDDDDHDDDDDDLEQEGGNKGKKGYMKRKKMN</sequence>
<dbReference type="InterPro" id="IPR003690">
    <property type="entry name" value="MTERF"/>
</dbReference>
<dbReference type="EMBL" id="JBBPFD010000001">
    <property type="protein sequence ID" value="KAK7945690.1"/>
    <property type="molecule type" value="Genomic_DNA"/>
</dbReference>
<evidence type="ECO:0000313" key="4">
    <source>
        <dbReference type="EMBL" id="KAK7945690.1"/>
    </source>
</evidence>
<dbReference type="Gene3D" id="1.25.70.10">
    <property type="entry name" value="Transcription termination factor 3, mitochondrial"/>
    <property type="match status" value="1"/>
</dbReference>
<dbReference type="SMART" id="SM00733">
    <property type="entry name" value="Mterf"/>
    <property type="match status" value="4"/>
</dbReference>
<dbReference type="AlphaFoldDB" id="A0AAW0Q570"/>
<dbReference type="Proteomes" id="UP001460270">
    <property type="component" value="Unassembled WGS sequence"/>
</dbReference>
<accession>A0AAW0Q570</accession>
<proteinExistence type="inferred from homology"/>
<organism evidence="4 5">
    <name type="scientific">Mugilogobius chulae</name>
    <name type="common">yellowstripe goby</name>
    <dbReference type="NCBI Taxonomy" id="88201"/>
    <lineage>
        <taxon>Eukaryota</taxon>
        <taxon>Metazoa</taxon>
        <taxon>Chordata</taxon>
        <taxon>Craniata</taxon>
        <taxon>Vertebrata</taxon>
        <taxon>Euteleostomi</taxon>
        <taxon>Actinopterygii</taxon>
        <taxon>Neopterygii</taxon>
        <taxon>Teleostei</taxon>
        <taxon>Neoteleostei</taxon>
        <taxon>Acanthomorphata</taxon>
        <taxon>Gobiaria</taxon>
        <taxon>Gobiiformes</taxon>
        <taxon>Gobioidei</taxon>
        <taxon>Gobiidae</taxon>
        <taxon>Gobionellinae</taxon>
        <taxon>Mugilogobius</taxon>
    </lineage>
</organism>
<evidence type="ECO:0008006" key="6">
    <source>
        <dbReference type="Google" id="ProtNLM"/>
    </source>
</evidence>
<evidence type="ECO:0000256" key="3">
    <source>
        <dbReference type="SAM" id="MobiDB-lite"/>
    </source>
</evidence>
<dbReference type="InterPro" id="IPR038538">
    <property type="entry name" value="MTERF_sf"/>
</dbReference>
<gene>
    <name evidence="4" type="ORF">WMY93_001418</name>
</gene>
<feature type="compositionally biased region" description="Acidic residues" evidence="3">
    <location>
        <begin position="302"/>
        <end position="320"/>
    </location>
</feature>
<comment type="caution">
    <text evidence="4">The sequence shown here is derived from an EMBL/GenBank/DDBJ whole genome shotgun (WGS) entry which is preliminary data.</text>
</comment>
<evidence type="ECO:0000256" key="1">
    <source>
        <dbReference type="ARBA" id="ARBA00007692"/>
    </source>
</evidence>
<comment type="similarity">
    <text evidence="1">Belongs to the mTERF family.</text>
</comment>
<keyword evidence="5" id="KW-1185">Reference proteome</keyword>
<evidence type="ECO:0000256" key="2">
    <source>
        <dbReference type="ARBA" id="ARBA00022946"/>
    </source>
</evidence>
<keyword evidence="2" id="KW-0809">Transit peptide</keyword>
<feature type="compositionally biased region" description="Basic residues" evidence="3">
    <location>
        <begin position="325"/>
        <end position="337"/>
    </location>
</feature>
<evidence type="ECO:0000313" key="5">
    <source>
        <dbReference type="Proteomes" id="UP001460270"/>
    </source>
</evidence>
<reference evidence="5" key="1">
    <citation type="submission" date="2024-04" db="EMBL/GenBank/DDBJ databases">
        <title>Salinicola lusitanus LLJ914,a marine bacterium isolated from the Okinawa Trough.</title>
        <authorList>
            <person name="Li J."/>
        </authorList>
    </citation>
    <scope>NUCLEOTIDE SEQUENCE [LARGE SCALE GENOMIC DNA]</scope>
</reference>
<protein>
    <recommendedName>
        <fullName evidence="6">Mitochondrial transcription termination factor 4</fullName>
    </recommendedName>
</protein>
<name>A0AAW0Q570_9GOBI</name>
<feature type="region of interest" description="Disordered" evidence="3">
    <location>
        <begin position="298"/>
        <end position="337"/>
    </location>
</feature>
<dbReference type="GO" id="GO:0003676">
    <property type="term" value="F:nucleic acid binding"/>
    <property type="evidence" value="ECO:0007669"/>
    <property type="project" value="InterPro"/>
</dbReference>
<dbReference type="Pfam" id="PF02536">
    <property type="entry name" value="mTERF"/>
    <property type="match status" value="1"/>
</dbReference>